<accession>A0A2G4YTM2</accession>
<dbReference type="Proteomes" id="UP000229730">
    <property type="component" value="Unassembled WGS sequence"/>
</dbReference>
<dbReference type="GO" id="GO:0005886">
    <property type="term" value="C:plasma membrane"/>
    <property type="evidence" value="ECO:0007669"/>
    <property type="project" value="TreeGrafter"/>
</dbReference>
<dbReference type="InParanoid" id="A0A2G4YTM2"/>
<name>A0A2G4YTM2_9PROT</name>
<evidence type="ECO:0000256" key="1">
    <source>
        <dbReference type="ARBA" id="ARBA00009369"/>
    </source>
</evidence>
<dbReference type="EMBL" id="PDEM01000009">
    <property type="protein sequence ID" value="PHZ85675.1"/>
    <property type="molecule type" value="Genomic_DNA"/>
</dbReference>
<dbReference type="PIRSF" id="PIRSF038471">
    <property type="entry name" value="MreC"/>
    <property type="match status" value="1"/>
</dbReference>
<evidence type="ECO:0000256" key="2">
    <source>
        <dbReference type="ARBA" id="ARBA00013855"/>
    </source>
</evidence>
<comment type="caution">
    <text evidence="8">The sequence shown here is derived from an EMBL/GenBank/DDBJ whole genome shotgun (WGS) entry which is preliminary data.</text>
</comment>
<evidence type="ECO:0000256" key="4">
    <source>
        <dbReference type="ARBA" id="ARBA00032089"/>
    </source>
</evidence>
<dbReference type="PANTHER" id="PTHR34138:SF1">
    <property type="entry name" value="CELL SHAPE-DETERMINING PROTEIN MREC"/>
    <property type="match status" value="1"/>
</dbReference>
<keyword evidence="3 5" id="KW-0133">Cell shape</keyword>
<feature type="domain" description="Rod shape-determining protein MreC beta-barrel core" evidence="7">
    <location>
        <begin position="119"/>
        <end position="258"/>
    </location>
</feature>
<dbReference type="Gene3D" id="2.40.10.340">
    <property type="entry name" value="Rod shape-determining protein MreC, domain 1"/>
    <property type="match status" value="1"/>
</dbReference>
<organism evidence="8 9">
    <name type="scientific">Paremcibacter congregatus</name>
    <dbReference type="NCBI Taxonomy" id="2043170"/>
    <lineage>
        <taxon>Bacteria</taxon>
        <taxon>Pseudomonadati</taxon>
        <taxon>Pseudomonadota</taxon>
        <taxon>Alphaproteobacteria</taxon>
        <taxon>Emcibacterales</taxon>
        <taxon>Emcibacteraceae</taxon>
        <taxon>Paremcibacter</taxon>
    </lineage>
</organism>
<dbReference type="PANTHER" id="PTHR34138">
    <property type="entry name" value="CELL SHAPE-DETERMINING PROTEIN MREC"/>
    <property type="match status" value="1"/>
</dbReference>
<dbReference type="InterPro" id="IPR007221">
    <property type="entry name" value="MreC"/>
</dbReference>
<dbReference type="GO" id="GO:0008360">
    <property type="term" value="P:regulation of cell shape"/>
    <property type="evidence" value="ECO:0007669"/>
    <property type="project" value="UniProtKB-KW"/>
</dbReference>
<keyword evidence="6" id="KW-0175">Coiled coil</keyword>
<dbReference type="AlphaFoldDB" id="A0A2G4YTM2"/>
<proteinExistence type="inferred from homology"/>
<dbReference type="FunCoup" id="A0A2G4YTM2">
    <property type="interactions" value="348"/>
</dbReference>
<dbReference type="Gene3D" id="2.40.10.350">
    <property type="entry name" value="Rod shape-determining protein MreC, domain 2"/>
    <property type="match status" value="1"/>
</dbReference>
<sequence>MKEVRYRFSTGFFITLSLALLLFGNKNATVVQEARSTLIDVFVPVLDVVSRPIEAVDSAFGWVQQVAIVFSENKRLREENAKLKNDRIKASQLAIDNQRLKKLLNVGEGQVNTIAAARVVADSDSPFFKSVLINRGTSDGIAKGQAVITENGIVGRTITVGNSSARVLLATDINSRIPVKLASRGINMILEGDNSAYPKVTFLPLGEEIAVGDLILTSGYGMVFPPDLPVGQVIEVDEKGVKIKLSGELHNLNYVSIVGYEIIRNQLTQPGRAGTALQEDQN</sequence>
<dbReference type="InterPro" id="IPR055342">
    <property type="entry name" value="MreC_beta-barrel_core"/>
</dbReference>
<dbReference type="NCBIfam" id="TIGR00219">
    <property type="entry name" value="mreC"/>
    <property type="match status" value="1"/>
</dbReference>
<comment type="function">
    <text evidence="5">Involved in formation and maintenance of cell shape.</text>
</comment>
<dbReference type="OrthoDB" id="8478127at2"/>
<reference evidence="8 9" key="1">
    <citation type="submission" date="2017-10" db="EMBL/GenBank/DDBJ databases">
        <title>Frigbacter circumglobatus gen. nov. sp. nov., isolated from sediment cultured in situ.</title>
        <authorList>
            <person name="Zhao Z."/>
        </authorList>
    </citation>
    <scope>NUCLEOTIDE SEQUENCE [LARGE SCALE GENOMIC DNA]</scope>
    <source>
        <strain evidence="8 9">ZYL</strain>
    </source>
</reference>
<feature type="coiled-coil region" evidence="6">
    <location>
        <begin position="66"/>
        <end position="93"/>
    </location>
</feature>
<comment type="similarity">
    <text evidence="1 5">Belongs to the MreC family.</text>
</comment>
<evidence type="ECO:0000313" key="8">
    <source>
        <dbReference type="EMBL" id="PHZ85675.1"/>
    </source>
</evidence>
<dbReference type="InterPro" id="IPR042177">
    <property type="entry name" value="Cell/Rod_1"/>
</dbReference>
<evidence type="ECO:0000256" key="6">
    <source>
        <dbReference type="SAM" id="Coils"/>
    </source>
</evidence>
<evidence type="ECO:0000259" key="7">
    <source>
        <dbReference type="Pfam" id="PF04085"/>
    </source>
</evidence>
<evidence type="ECO:0000256" key="5">
    <source>
        <dbReference type="PIRNR" id="PIRNR038471"/>
    </source>
</evidence>
<dbReference type="RefSeq" id="WP_099471259.1">
    <property type="nucleotide sequence ID" value="NZ_CP041025.1"/>
</dbReference>
<gene>
    <name evidence="8" type="primary">mreC</name>
    <name evidence="8" type="ORF">CRD36_03020</name>
</gene>
<protein>
    <recommendedName>
        <fullName evidence="2 5">Cell shape-determining protein MreC</fullName>
    </recommendedName>
    <alternativeName>
        <fullName evidence="4 5">Cell shape protein MreC</fullName>
    </alternativeName>
</protein>
<keyword evidence="9" id="KW-1185">Reference proteome</keyword>
<dbReference type="Pfam" id="PF04085">
    <property type="entry name" value="MreC"/>
    <property type="match status" value="1"/>
</dbReference>
<dbReference type="InterPro" id="IPR042175">
    <property type="entry name" value="Cell/Rod_MreC_2"/>
</dbReference>
<evidence type="ECO:0000313" key="9">
    <source>
        <dbReference type="Proteomes" id="UP000229730"/>
    </source>
</evidence>
<evidence type="ECO:0000256" key="3">
    <source>
        <dbReference type="ARBA" id="ARBA00022960"/>
    </source>
</evidence>